<name>A0AAV4EN53_9GAST</name>
<dbReference type="AlphaFoldDB" id="A0AAV4EN53"/>
<gene>
    <name evidence="1" type="ORF">ElyMa_005445700</name>
</gene>
<reference evidence="1 2" key="1">
    <citation type="journal article" date="2021" name="Elife">
        <title>Chloroplast acquisition without the gene transfer in kleptoplastic sea slugs, Plakobranchus ocellatus.</title>
        <authorList>
            <person name="Maeda T."/>
            <person name="Takahashi S."/>
            <person name="Yoshida T."/>
            <person name="Shimamura S."/>
            <person name="Takaki Y."/>
            <person name="Nagai Y."/>
            <person name="Toyoda A."/>
            <person name="Suzuki Y."/>
            <person name="Arimoto A."/>
            <person name="Ishii H."/>
            <person name="Satoh N."/>
            <person name="Nishiyama T."/>
            <person name="Hasebe M."/>
            <person name="Maruyama T."/>
            <person name="Minagawa J."/>
            <person name="Obokata J."/>
            <person name="Shigenobu S."/>
        </authorList>
    </citation>
    <scope>NUCLEOTIDE SEQUENCE [LARGE SCALE GENOMIC DNA]</scope>
</reference>
<evidence type="ECO:0000313" key="1">
    <source>
        <dbReference type="EMBL" id="GFR62064.1"/>
    </source>
</evidence>
<keyword evidence="2" id="KW-1185">Reference proteome</keyword>
<comment type="caution">
    <text evidence="1">The sequence shown here is derived from an EMBL/GenBank/DDBJ whole genome shotgun (WGS) entry which is preliminary data.</text>
</comment>
<organism evidence="1 2">
    <name type="scientific">Elysia marginata</name>
    <dbReference type="NCBI Taxonomy" id="1093978"/>
    <lineage>
        <taxon>Eukaryota</taxon>
        <taxon>Metazoa</taxon>
        <taxon>Spiralia</taxon>
        <taxon>Lophotrochozoa</taxon>
        <taxon>Mollusca</taxon>
        <taxon>Gastropoda</taxon>
        <taxon>Heterobranchia</taxon>
        <taxon>Euthyneura</taxon>
        <taxon>Panpulmonata</taxon>
        <taxon>Sacoglossa</taxon>
        <taxon>Placobranchoidea</taxon>
        <taxon>Plakobranchidae</taxon>
        <taxon>Elysia</taxon>
    </lineage>
</organism>
<evidence type="ECO:0000313" key="2">
    <source>
        <dbReference type="Proteomes" id="UP000762676"/>
    </source>
</evidence>
<protein>
    <submittedName>
        <fullName evidence="1">Uncharacterized protein</fullName>
    </submittedName>
</protein>
<accession>A0AAV4EN53</accession>
<dbReference type="EMBL" id="BMAT01010866">
    <property type="protein sequence ID" value="GFR62064.1"/>
    <property type="molecule type" value="Genomic_DNA"/>
</dbReference>
<dbReference type="Proteomes" id="UP000762676">
    <property type="component" value="Unassembled WGS sequence"/>
</dbReference>
<proteinExistence type="predicted"/>
<sequence>MRRVELTERTASIKCKATKMNLAQVAYPNLQLEPFKYNNSFLLLLLVRHMDCPLSSTKVAVCCRSPRSPQSFWLMSVPSTQICLQGISFEAQYWSKCMVVCASVPKEHCSESRGIYSTILVIFKLK</sequence>